<keyword evidence="1" id="KW-0472">Membrane</keyword>
<feature type="transmembrane region" description="Helical" evidence="1">
    <location>
        <begin position="114"/>
        <end position="134"/>
    </location>
</feature>
<keyword evidence="1" id="KW-0812">Transmembrane</keyword>
<dbReference type="AlphaFoldDB" id="A0A6V8JX50"/>
<feature type="transmembrane region" description="Helical" evidence="1">
    <location>
        <begin position="46"/>
        <end position="69"/>
    </location>
</feature>
<keyword evidence="1" id="KW-1133">Transmembrane helix</keyword>
<sequence>MPRIVAASAGTVRHLTRIVAVLVAAATSVLLWRLDVPAPAAKAEVVWQVGLGSFSALLTALTIVFAVTVTPQTRWPSFGDLVGAIAVTSWLAVALVAILSAASGDIYDVRGLTIVGVVFTVVQLAFGLDTLLALMRFRSAAGRRNILMGLATRRMHRAASRAGQSHCARHDQVSDLMEEIEYAINRNDVAEIAARAHEIVDGWPMDRTVRQARFRLALQAHLLERLGRSVLYEALSSGAIRNAVPPLVQGALHTSWQLSVLSVRSRGAARRDEVPAAVALGHICRILGWLRQSAHERLQHSPDDAGSRQVVNTLGQARVRIVKFVDPDPPGFVRGPKDPWPDGFTDPLAALLWLSALTDFGGSDIGSGLYIFCEVLTGEKFDGNYWHGDCVFTEIQRRVGRTGHPLLRSCGGLGNISLELAAGVIAGLRNRRFIPPAGWDDDPDFTIDRRYLRAQVSVFATYDCLRTAEAATDWMAQALTSAPTQPSLGKLVREAHRGYREPSILPLRDLGERPAAVTLAALCRLAFHRPRQAESLARQLPPSLLAGALQHARFVFSDEGTGEPVMLTWSPARQRRLGTRRSQERELLGIVRELLADA</sequence>
<dbReference type="RefSeq" id="WP_173052386.1">
    <property type="nucleotide sequence ID" value="NZ_BAABGO010000007.1"/>
</dbReference>
<evidence type="ECO:0000313" key="2">
    <source>
        <dbReference type="EMBL" id="GFJ75830.1"/>
    </source>
</evidence>
<keyword evidence="3" id="KW-1185">Reference proteome</keyword>
<accession>A0A6V8JX50</accession>
<dbReference type="EMBL" id="BLPF01000001">
    <property type="protein sequence ID" value="GFJ75830.1"/>
    <property type="molecule type" value="Genomic_DNA"/>
</dbReference>
<gene>
    <name evidence="2" type="ORF">Phou_000100</name>
</gene>
<comment type="caution">
    <text evidence="2">The sequence shown here is derived from an EMBL/GenBank/DDBJ whole genome shotgun (WGS) entry which is preliminary data.</text>
</comment>
<name>A0A6V8JX50_9ACTN</name>
<protein>
    <submittedName>
        <fullName evidence="2">Uncharacterized protein</fullName>
    </submittedName>
</protein>
<evidence type="ECO:0000256" key="1">
    <source>
        <dbReference type="SAM" id="Phobius"/>
    </source>
</evidence>
<proteinExistence type="predicted"/>
<feature type="transmembrane region" description="Helical" evidence="1">
    <location>
        <begin position="12"/>
        <end position="34"/>
    </location>
</feature>
<dbReference type="Proteomes" id="UP000482800">
    <property type="component" value="Unassembled WGS sequence"/>
</dbReference>
<reference evidence="2 3" key="1">
    <citation type="submission" date="2020-03" db="EMBL/GenBank/DDBJ databases">
        <title>Whole genome shotgun sequence of Phytohabitans houttuyneae NBRC 108639.</title>
        <authorList>
            <person name="Komaki H."/>
            <person name="Tamura T."/>
        </authorList>
    </citation>
    <scope>NUCLEOTIDE SEQUENCE [LARGE SCALE GENOMIC DNA]</scope>
    <source>
        <strain evidence="2 3">NBRC 108639</strain>
    </source>
</reference>
<reference evidence="2 3" key="2">
    <citation type="submission" date="2020-03" db="EMBL/GenBank/DDBJ databases">
        <authorList>
            <person name="Ichikawa N."/>
            <person name="Kimura A."/>
            <person name="Kitahashi Y."/>
            <person name="Uohara A."/>
        </authorList>
    </citation>
    <scope>NUCLEOTIDE SEQUENCE [LARGE SCALE GENOMIC DNA]</scope>
    <source>
        <strain evidence="2 3">NBRC 108639</strain>
    </source>
</reference>
<organism evidence="2 3">
    <name type="scientific">Phytohabitans houttuyneae</name>
    <dbReference type="NCBI Taxonomy" id="1076126"/>
    <lineage>
        <taxon>Bacteria</taxon>
        <taxon>Bacillati</taxon>
        <taxon>Actinomycetota</taxon>
        <taxon>Actinomycetes</taxon>
        <taxon>Micromonosporales</taxon>
        <taxon>Micromonosporaceae</taxon>
    </lineage>
</organism>
<evidence type="ECO:0000313" key="3">
    <source>
        <dbReference type="Proteomes" id="UP000482800"/>
    </source>
</evidence>
<feature type="transmembrane region" description="Helical" evidence="1">
    <location>
        <begin position="81"/>
        <end position="102"/>
    </location>
</feature>